<proteinExistence type="predicted"/>
<dbReference type="EMBL" id="JACOGA010000010">
    <property type="protein sequence ID" value="MBC3874426.1"/>
    <property type="molecule type" value="Genomic_DNA"/>
</dbReference>
<dbReference type="Pfam" id="PF02371">
    <property type="entry name" value="Transposase_20"/>
    <property type="match status" value="1"/>
</dbReference>
<accession>A0ABR6YCZ3</accession>
<protein>
    <submittedName>
        <fullName evidence="2">IS110 family transposase</fullName>
    </submittedName>
</protein>
<dbReference type="Proteomes" id="UP000624279">
    <property type="component" value="Unassembled WGS sequence"/>
</dbReference>
<gene>
    <name evidence="2" type="ORF">H8K55_12565</name>
</gene>
<dbReference type="InterPro" id="IPR003346">
    <property type="entry name" value="Transposase_20"/>
</dbReference>
<keyword evidence="3" id="KW-1185">Reference proteome</keyword>
<organism evidence="2 3">
    <name type="scientific">Undibacterium flavidum</name>
    <dbReference type="NCBI Taxonomy" id="2762297"/>
    <lineage>
        <taxon>Bacteria</taxon>
        <taxon>Pseudomonadati</taxon>
        <taxon>Pseudomonadota</taxon>
        <taxon>Betaproteobacteria</taxon>
        <taxon>Burkholderiales</taxon>
        <taxon>Oxalobacteraceae</taxon>
        <taxon>Undibacterium</taxon>
    </lineage>
</organism>
<dbReference type="InterPro" id="IPR047650">
    <property type="entry name" value="Transpos_IS110"/>
</dbReference>
<sequence length="199" mass="22369">SMAEQTLRALVLRLDALQNMRTQELNRLDVAREAIRQGITDHIVWLDKEIKALIRSINDHTHHDPDLKDKQKLLDSIPGLGERTIAILLSYYADTERFTSVKKAIAFAGLDPRHHESGSSVRGKTRMSKVGHTFIRKALYMPAMVALYRTTWGTAFRQRLTASGKPPMVIIGAMMRKLIHVAFGVLKSGKPFDSSLHSA</sequence>
<reference evidence="2 3" key="1">
    <citation type="submission" date="2020-08" db="EMBL/GenBank/DDBJ databases">
        <title>Novel species isolated from subtropical streams in China.</title>
        <authorList>
            <person name="Lu H."/>
        </authorList>
    </citation>
    <scope>NUCLEOTIDE SEQUENCE [LARGE SCALE GENOMIC DNA]</scope>
    <source>
        <strain evidence="2 3">LX15W</strain>
    </source>
</reference>
<dbReference type="PANTHER" id="PTHR33055">
    <property type="entry name" value="TRANSPOSASE FOR INSERTION SEQUENCE ELEMENT IS1111A"/>
    <property type="match status" value="1"/>
</dbReference>
<name>A0ABR6YCZ3_9BURK</name>
<evidence type="ECO:0000259" key="1">
    <source>
        <dbReference type="Pfam" id="PF02371"/>
    </source>
</evidence>
<dbReference type="PANTHER" id="PTHR33055:SF3">
    <property type="entry name" value="PUTATIVE TRANSPOSASE FOR IS117-RELATED"/>
    <property type="match status" value="1"/>
</dbReference>
<feature type="non-terminal residue" evidence="2">
    <location>
        <position position="1"/>
    </location>
</feature>
<dbReference type="RefSeq" id="WP_186942409.1">
    <property type="nucleotide sequence ID" value="NZ_JACOGA010000010.1"/>
</dbReference>
<evidence type="ECO:0000313" key="2">
    <source>
        <dbReference type="EMBL" id="MBC3874426.1"/>
    </source>
</evidence>
<feature type="domain" description="Transposase IS116/IS110/IS902 C-terminal" evidence="1">
    <location>
        <begin position="72"/>
        <end position="151"/>
    </location>
</feature>
<evidence type="ECO:0000313" key="3">
    <source>
        <dbReference type="Proteomes" id="UP000624279"/>
    </source>
</evidence>
<comment type="caution">
    <text evidence="2">The sequence shown here is derived from an EMBL/GenBank/DDBJ whole genome shotgun (WGS) entry which is preliminary data.</text>
</comment>